<keyword evidence="1" id="KW-0472">Membrane</keyword>
<keyword evidence="1" id="KW-1133">Transmembrane helix</keyword>
<comment type="caution">
    <text evidence="2">The sequence shown here is derived from an EMBL/GenBank/DDBJ whole genome shotgun (WGS) entry which is preliminary data.</text>
</comment>
<organism evidence="2 3">
    <name type="scientific">Roseibium aestuarii</name>
    <dbReference type="NCBI Taxonomy" id="2600299"/>
    <lineage>
        <taxon>Bacteria</taxon>
        <taxon>Pseudomonadati</taxon>
        <taxon>Pseudomonadota</taxon>
        <taxon>Alphaproteobacteria</taxon>
        <taxon>Hyphomicrobiales</taxon>
        <taxon>Stappiaceae</taxon>
        <taxon>Roseibium</taxon>
    </lineage>
</organism>
<evidence type="ECO:0000313" key="2">
    <source>
        <dbReference type="EMBL" id="MFD1694955.1"/>
    </source>
</evidence>
<name>A0ABW4JXF9_9HYPH</name>
<dbReference type="EMBL" id="JBHUFA010000001">
    <property type="protein sequence ID" value="MFD1694955.1"/>
    <property type="molecule type" value="Genomic_DNA"/>
</dbReference>
<dbReference type="RefSeq" id="WP_149891254.1">
    <property type="nucleotide sequence ID" value="NZ_JBHUFA010000001.1"/>
</dbReference>
<feature type="transmembrane region" description="Helical" evidence="1">
    <location>
        <begin position="41"/>
        <end position="59"/>
    </location>
</feature>
<evidence type="ECO:0000313" key="3">
    <source>
        <dbReference type="Proteomes" id="UP001597327"/>
    </source>
</evidence>
<dbReference type="Proteomes" id="UP001597327">
    <property type="component" value="Unassembled WGS sequence"/>
</dbReference>
<accession>A0ABW4JXF9</accession>
<sequence>MTDPITYGLADQIRDWISLSLPCAMLFGILSCRAFRKERDLAFLFWLIAALKSFFSVPAR</sequence>
<keyword evidence="1" id="KW-0812">Transmembrane</keyword>
<evidence type="ECO:0000256" key="1">
    <source>
        <dbReference type="SAM" id="Phobius"/>
    </source>
</evidence>
<protein>
    <submittedName>
        <fullName evidence="2">Uncharacterized protein</fullName>
    </submittedName>
</protein>
<feature type="transmembrane region" description="Helical" evidence="1">
    <location>
        <begin position="16"/>
        <end position="34"/>
    </location>
</feature>
<gene>
    <name evidence="2" type="ORF">ACFSC7_05465</name>
</gene>
<proteinExistence type="predicted"/>
<reference evidence="3" key="1">
    <citation type="journal article" date="2019" name="Int. J. Syst. Evol. Microbiol.">
        <title>The Global Catalogue of Microorganisms (GCM) 10K type strain sequencing project: providing services to taxonomists for standard genome sequencing and annotation.</title>
        <authorList>
            <consortium name="The Broad Institute Genomics Platform"/>
            <consortium name="The Broad Institute Genome Sequencing Center for Infectious Disease"/>
            <person name="Wu L."/>
            <person name="Ma J."/>
        </authorList>
    </citation>
    <scope>NUCLEOTIDE SEQUENCE [LARGE SCALE GENOMIC DNA]</scope>
    <source>
        <strain evidence="3">JCM 3369</strain>
    </source>
</reference>
<keyword evidence="3" id="KW-1185">Reference proteome</keyword>